<dbReference type="Proteomes" id="UP000053259">
    <property type="component" value="Unassembled WGS sequence"/>
</dbReference>
<name>A0A0D1YVJ3_9PEZI</name>
<feature type="region of interest" description="Disordered" evidence="1">
    <location>
        <begin position="17"/>
        <end position="45"/>
    </location>
</feature>
<accession>A0A0D1YVJ3</accession>
<feature type="domain" description="SRR1-like" evidence="2">
    <location>
        <begin position="79"/>
        <end position="268"/>
    </location>
</feature>
<dbReference type="EMBL" id="KN847540">
    <property type="protein sequence ID" value="KIW04727.1"/>
    <property type="molecule type" value="Genomic_DNA"/>
</dbReference>
<dbReference type="PANTHER" id="PTHR42080">
    <property type="entry name" value="SRR1 DOMAIN-CONTAINING PROTEIN"/>
    <property type="match status" value="1"/>
</dbReference>
<evidence type="ECO:0000259" key="2">
    <source>
        <dbReference type="Pfam" id="PF07985"/>
    </source>
</evidence>
<keyword evidence="4" id="KW-1185">Reference proteome</keyword>
<protein>
    <recommendedName>
        <fullName evidence="2">SRR1-like domain-containing protein</fullName>
    </recommendedName>
</protein>
<dbReference type="InParanoid" id="A0A0D1YVJ3"/>
<dbReference type="RefSeq" id="XP_016214596.1">
    <property type="nucleotide sequence ID" value="XM_016357804.1"/>
</dbReference>
<evidence type="ECO:0000313" key="4">
    <source>
        <dbReference type="Proteomes" id="UP000053259"/>
    </source>
</evidence>
<proteinExistence type="predicted"/>
<sequence length="277" mass="30912">MRKPNKLGNIELSDGWSFVTRSKGGRPRKDKTPSSHEASGPDLPALAADVSRITEEIERNLSKFEDSSCAAALDTVVASSQPGSMETALCLGLGSLGPEPTMATRRSMTQFTVFLWLLKHLFTTGVDNDVRILAVDPSFTSTDKAVLEHFGVATAAKALHNQFTPKDCFFFAPYLPWPVLTLDYLSRNTERPKVIVCQDLKSVRENLELRRLEMASERAVINIYGRDCTRKDVDLAIDVCQEMVEKFNTTAFPPYDNFAEAFQNLAIYMTMKTEEAE</sequence>
<dbReference type="STRING" id="253628.A0A0D1YVJ3"/>
<dbReference type="VEuPathDB" id="FungiDB:PV09_04459"/>
<dbReference type="AlphaFoldDB" id="A0A0D1YVJ3"/>
<dbReference type="InterPro" id="IPR012942">
    <property type="entry name" value="SRR1-like"/>
</dbReference>
<organism evidence="3 4">
    <name type="scientific">Verruconis gallopava</name>
    <dbReference type="NCBI Taxonomy" id="253628"/>
    <lineage>
        <taxon>Eukaryota</taxon>
        <taxon>Fungi</taxon>
        <taxon>Dikarya</taxon>
        <taxon>Ascomycota</taxon>
        <taxon>Pezizomycotina</taxon>
        <taxon>Dothideomycetes</taxon>
        <taxon>Pleosporomycetidae</taxon>
        <taxon>Venturiales</taxon>
        <taxon>Sympoventuriaceae</taxon>
        <taxon>Verruconis</taxon>
    </lineage>
</organism>
<dbReference type="Pfam" id="PF07985">
    <property type="entry name" value="SRR1"/>
    <property type="match status" value="1"/>
</dbReference>
<evidence type="ECO:0000256" key="1">
    <source>
        <dbReference type="SAM" id="MobiDB-lite"/>
    </source>
</evidence>
<dbReference type="GeneID" id="27312432"/>
<gene>
    <name evidence="3" type="ORF">PV09_04459</name>
</gene>
<reference evidence="3 4" key="1">
    <citation type="submission" date="2015-01" db="EMBL/GenBank/DDBJ databases">
        <title>The Genome Sequence of Ochroconis gallopava CBS43764.</title>
        <authorList>
            <consortium name="The Broad Institute Genomics Platform"/>
            <person name="Cuomo C."/>
            <person name="de Hoog S."/>
            <person name="Gorbushina A."/>
            <person name="Stielow B."/>
            <person name="Teixiera M."/>
            <person name="Abouelleil A."/>
            <person name="Chapman S.B."/>
            <person name="Priest M."/>
            <person name="Young S.K."/>
            <person name="Wortman J."/>
            <person name="Nusbaum C."/>
            <person name="Birren B."/>
        </authorList>
    </citation>
    <scope>NUCLEOTIDE SEQUENCE [LARGE SCALE GENOMIC DNA]</scope>
    <source>
        <strain evidence="3 4">CBS 43764</strain>
    </source>
</reference>
<dbReference type="HOGENOM" id="CLU_1005431_0_0_1"/>
<dbReference type="PANTHER" id="PTHR42080:SF1">
    <property type="entry name" value="SRR1-LIKE DOMAIN-CONTAINING PROTEIN"/>
    <property type="match status" value="1"/>
</dbReference>
<dbReference type="OrthoDB" id="5318346at2759"/>
<evidence type="ECO:0000313" key="3">
    <source>
        <dbReference type="EMBL" id="KIW04727.1"/>
    </source>
</evidence>